<evidence type="ECO:0000313" key="2">
    <source>
        <dbReference type="Proteomes" id="UP001056120"/>
    </source>
</evidence>
<evidence type="ECO:0000313" key="1">
    <source>
        <dbReference type="EMBL" id="KAI3794036.1"/>
    </source>
</evidence>
<accession>A0ACB9HFK0</accession>
<dbReference type="Proteomes" id="UP001056120">
    <property type="component" value="Linkage Group LG12"/>
</dbReference>
<dbReference type="EMBL" id="CM042029">
    <property type="protein sequence ID" value="KAI3794036.1"/>
    <property type="molecule type" value="Genomic_DNA"/>
</dbReference>
<sequence length="102" mass="11167">MSYFGTVLENSSLEKDSNGNWIELPLINKCVSMLQALLLDESGIGGGLAIGDGSGTERPELQFPHPTGDKYYVVDAGYPNTKGYLAPYKGTHIRYHLPDFQS</sequence>
<proteinExistence type="predicted"/>
<protein>
    <submittedName>
        <fullName evidence="1">Uncharacterized protein</fullName>
    </submittedName>
</protein>
<reference evidence="2" key="1">
    <citation type="journal article" date="2022" name="Mol. Ecol. Resour.">
        <title>The genomes of chicory, endive, great burdock and yacon provide insights into Asteraceae palaeo-polyploidization history and plant inulin production.</title>
        <authorList>
            <person name="Fan W."/>
            <person name="Wang S."/>
            <person name="Wang H."/>
            <person name="Wang A."/>
            <person name="Jiang F."/>
            <person name="Liu H."/>
            <person name="Zhao H."/>
            <person name="Xu D."/>
            <person name="Zhang Y."/>
        </authorList>
    </citation>
    <scope>NUCLEOTIDE SEQUENCE [LARGE SCALE GENOMIC DNA]</scope>
    <source>
        <strain evidence="2">cv. Yunnan</strain>
    </source>
</reference>
<reference evidence="1 2" key="2">
    <citation type="journal article" date="2022" name="Mol. Ecol. Resour.">
        <title>The genomes of chicory, endive, great burdock and yacon provide insights into Asteraceae paleo-polyploidization history and plant inulin production.</title>
        <authorList>
            <person name="Fan W."/>
            <person name="Wang S."/>
            <person name="Wang H."/>
            <person name="Wang A."/>
            <person name="Jiang F."/>
            <person name="Liu H."/>
            <person name="Zhao H."/>
            <person name="Xu D."/>
            <person name="Zhang Y."/>
        </authorList>
    </citation>
    <scope>NUCLEOTIDE SEQUENCE [LARGE SCALE GENOMIC DNA]</scope>
    <source>
        <strain evidence="2">cv. Yunnan</strain>
        <tissue evidence="1">Leaves</tissue>
    </source>
</reference>
<name>A0ACB9HFK0_9ASTR</name>
<gene>
    <name evidence="1" type="ORF">L1987_36661</name>
</gene>
<keyword evidence="2" id="KW-1185">Reference proteome</keyword>
<organism evidence="1 2">
    <name type="scientific">Smallanthus sonchifolius</name>
    <dbReference type="NCBI Taxonomy" id="185202"/>
    <lineage>
        <taxon>Eukaryota</taxon>
        <taxon>Viridiplantae</taxon>
        <taxon>Streptophyta</taxon>
        <taxon>Embryophyta</taxon>
        <taxon>Tracheophyta</taxon>
        <taxon>Spermatophyta</taxon>
        <taxon>Magnoliopsida</taxon>
        <taxon>eudicotyledons</taxon>
        <taxon>Gunneridae</taxon>
        <taxon>Pentapetalae</taxon>
        <taxon>asterids</taxon>
        <taxon>campanulids</taxon>
        <taxon>Asterales</taxon>
        <taxon>Asteraceae</taxon>
        <taxon>Asteroideae</taxon>
        <taxon>Heliantheae alliance</taxon>
        <taxon>Millerieae</taxon>
        <taxon>Smallanthus</taxon>
    </lineage>
</organism>
<comment type="caution">
    <text evidence="1">The sequence shown here is derived from an EMBL/GenBank/DDBJ whole genome shotgun (WGS) entry which is preliminary data.</text>
</comment>